<dbReference type="FunFam" id="3.30.300.30:FF:000008">
    <property type="entry name" value="2,3-dihydroxybenzoate-AMP ligase"/>
    <property type="match status" value="1"/>
</dbReference>
<reference evidence="5" key="1">
    <citation type="submission" date="2018-06" db="EMBL/GenBank/DDBJ databases">
        <authorList>
            <person name="Zhirakovskaya E."/>
        </authorList>
    </citation>
    <scope>NUCLEOTIDE SEQUENCE</scope>
</reference>
<dbReference type="PROSITE" id="PS00455">
    <property type="entry name" value="AMP_BINDING"/>
    <property type="match status" value="1"/>
</dbReference>
<protein>
    <submittedName>
        <fullName evidence="5">Long-chain-fatty-acid--CoA ligase</fullName>
        <ecNumber evidence="5">6.2.1.3</ecNumber>
    </submittedName>
</protein>
<dbReference type="InterPro" id="IPR042099">
    <property type="entry name" value="ANL_N_sf"/>
</dbReference>
<dbReference type="SUPFAM" id="SSF56801">
    <property type="entry name" value="Acetyl-CoA synthetase-like"/>
    <property type="match status" value="1"/>
</dbReference>
<keyword evidence="2 5" id="KW-0436">Ligase</keyword>
<dbReference type="EC" id="6.2.1.3" evidence="5"/>
<gene>
    <name evidence="5" type="ORF">MNBD_UNCLBAC01-698</name>
</gene>
<dbReference type="InterPro" id="IPR045851">
    <property type="entry name" value="AMP-bd_C_sf"/>
</dbReference>
<proteinExistence type="inferred from homology"/>
<dbReference type="AlphaFoldDB" id="A0A3B1E0B5"/>
<dbReference type="Pfam" id="PF00501">
    <property type="entry name" value="AMP-binding"/>
    <property type="match status" value="1"/>
</dbReference>
<evidence type="ECO:0000259" key="4">
    <source>
        <dbReference type="Pfam" id="PF13193"/>
    </source>
</evidence>
<organism evidence="5">
    <name type="scientific">hydrothermal vent metagenome</name>
    <dbReference type="NCBI Taxonomy" id="652676"/>
    <lineage>
        <taxon>unclassified sequences</taxon>
        <taxon>metagenomes</taxon>
        <taxon>ecological metagenomes</taxon>
    </lineage>
</organism>
<evidence type="ECO:0000256" key="2">
    <source>
        <dbReference type="ARBA" id="ARBA00022598"/>
    </source>
</evidence>
<dbReference type="InterPro" id="IPR000873">
    <property type="entry name" value="AMP-dep_synth/lig_dom"/>
</dbReference>
<feature type="domain" description="AMP-binding enzyme C-terminal" evidence="4">
    <location>
        <begin position="413"/>
        <end position="488"/>
    </location>
</feature>
<name>A0A3B1E0B5_9ZZZZ</name>
<evidence type="ECO:0000259" key="3">
    <source>
        <dbReference type="Pfam" id="PF00501"/>
    </source>
</evidence>
<evidence type="ECO:0000256" key="1">
    <source>
        <dbReference type="ARBA" id="ARBA00006432"/>
    </source>
</evidence>
<accession>A0A3B1E0B5</accession>
<dbReference type="InterPro" id="IPR050237">
    <property type="entry name" value="ATP-dep_AMP-bd_enzyme"/>
</dbReference>
<dbReference type="InterPro" id="IPR025110">
    <property type="entry name" value="AMP-bd_C"/>
</dbReference>
<dbReference type="Gene3D" id="3.30.300.30">
    <property type="match status" value="1"/>
</dbReference>
<sequence length="500" mass="55989">MRLVLEKAAEQYDQKLAIIFQDEQISFQQLKISAFKLANVLKAQGVGKGDKVAFYLPNCPQYVYSYLASFCLGAVGVPLDFMLKEDELISCLSHSETKVLIAMNKDDVDLKEVNKNVASLEKVILCAEVFEGALSYQDLMAEASEALDEVSIGDKDPSLIMYTSGTTGKPKGILLNYKHLEGSPEAMKHFVDLTDKDIKLAAIPLSHIAGFIYIQNCLCFGITTVLMGRFNPFQFLENIAKYKVTCFHIVPAMYMAMLTLKQIEKYDLSSLRWVVVFGAPSSPEIMERFHKYCPNAKLLNGWGMTETCPPNTVTPLDSDNIASIGKPAPNCEIKIFDEENNTLPANTVGEIVIRGWIIMDEYYKDPEATATMKRDGWLYTGDLGRFDEEGFLYIMGRKKEMIKVSGQLVYAPEVEAAFYKHEGVAEVAVIGVPDELRGEVIKAFVVLKEGESLTPEDLRHFVKEHLANFKVPQSVELQDELPKNRTGKIDKALLKKEVLI</sequence>
<dbReference type="GO" id="GO:0004467">
    <property type="term" value="F:long-chain fatty acid-CoA ligase activity"/>
    <property type="evidence" value="ECO:0007669"/>
    <property type="project" value="UniProtKB-EC"/>
</dbReference>
<dbReference type="InterPro" id="IPR020845">
    <property type="entry name" value="AMP-binding_CS"/>
</dbReference>
<feature type="domain" description="AMP-dependent synthetase/ligase" evidence="3">
    <location>
        <begin position="5"/>
        <end position="363"/>
    </location>
</feature>
<dbReference type="PANTHER" id="PTHR43767">
    <property type="entry name" value="LONG-CHAIN-FATTY-ACID--COA LIGASE"/>
    <property type="match status" value="1"/>
</dbReference>
<dbReference type="PANTHER" id="PTHR43767:SF1">
    <property type="entry name" value="NONRIBOSOMAL PEPTIDE SYNTHASE PES1 (EUROFUNG)-RELATED"/>
    <property type="match status" value="1"/>
</dbReference>
<dbReference type="EMBL" id="UOGJ01000020">
    <property type="protein sequence ID" value="VAX34957.1"/>
    <property type="molecule type" value="Genomic_DNA"/>
</dbReference>
<dbReference type="Pfam" id="PF13193">
    <property type="entry name" value="AMP-binding_C"/>
    <property type="match status" value="1"/>
</dbReference>
<evidence type="ECO:0000313" key="5">
    <source>
        <dbReference type="EMBL" id="VAX34957.1"/>
    </source>
</evidence>
<dbReference type="Gene3D" id="3.40.50.12780">
    <property type="entry name" value="N-terminal domain of ligase-like"/>
    <property type="match status" value="1"/>
</dbReference>
<comment type="similarity">
    <text evidence="1">Belongs to the ATP-dependent AMP-binding enzyme family.</text>
</comment>